<evidence type="ECO:0000313" key="2">
    <source>
        <dbReference type="Proteomes" id="UP001596045"/>
    </source>
</evidence>
<dbReference type="RefSeq" id="WP_378995793.1">
    <property type="nucleotide sequence ID" value="NZ_JBHSMT010000009.1"/>
</dbReference>
<protein>
    <submittedName>
        <fullName evidence="1">Uncharacterized protein</fullName>
    </submittedName>
</protein>
<proteinExistence type="predicted"/>
<dbReference type="Proteomes" id="UP001596045">
    <property type="component" value="Unassembled WGS sequence"/>
</dbReference>
<dbReference type="EMBL" id="JBHSMT010000009">
    <property type="protein sequence ID" value="MFC5473391.1"/>
    <property type="molecule type" value="Genomic_DNA"/>
</dbReference>
<sequence length="131" mass="14993">MSMPRRLDLPELTELAQRSDAVKQACSCAINSLAGWESMPLSLPEEQLREIGTLIHADEEELTFSEHHPDGTRYWSPEAPIAPRYFPYNRCNVWECGICGRCFLRYTECGGYFVDRRIRALNPALIFDAPL</sequence>
<reference evidence="2" key="1">
    <citation type="journal article" date="2019" name="Int. J. Syst. Evol. Microbiol.">
        <title>The Global Catalogue of Microorganisms (GCM) 10K type strain sequencing project: providing services to taxonomists for standard genome sequencing and annotation.</title>
        <authorList>
            <consortium name="The Broad Institute Genomics Platform"/>
            <consortium name="The Broad Institute Genome Sequencing Center for Infectious Disease"/>
            <person name="Wu L."/>
            <person name="Ma J."/>
        </authorList>
    </citation>
    <scope>NUCLEOTIDE SEQUENCE [LARGE SCALE GENOMIC DNA]</scope>
    <source>
        <strain evidence="2">JCM 17066</strain>
    </source>
</reference>
<accession>A0ABW0M8W7</accession>
<name>A0ABW0M8W7_9BURK</name>
<organism evidence="1 2">
    <name type="scientific">Paraherbaspirillum soli</name>
    <dbReference type="NCBI Taxonomy" id="631222"/>
    <lineage>
        <taxon>Bacteria</taxon>
        <taxon>Pseudomonadati</taxon>
        <taxon>Pseudomonadota</taxon>
        <taxon>Betaproteobacteria</taxon>
        <taxon>Burkholderiales</taxon>
        <taxon>Oxalobacteraceae</taxon>
        <taxon>Paraherbaspirillum</taxon>
    </lineage>
</organism>
<gene>
    <name evidence="1" type="ORF">ACFPM8_05415</name>
</gene>
<evidence type="ECO:0000313" key="1">
    <source>
        <dbReference type="EMBL" id="MFC5473391.1"/>
    </source>
</evidence>
<keyword evidence="2" id="KW-1185">Reference proteome</keyword>
<comment type="caution">
    <text evidence="1">The sequence shown here is derived from an EMBL/GenBank/DDBJ whole genome shotgun (WGS) entry which is preliminary data.</text>
</comment>